<feature type="region of interest" description="Disordered" evidence="1">
    <location>
        <begin position="31"/>
        <end position="119"/>
    </location>
</feature>
<keyword evidence="3" id="KW-1185">Reference proteome</keyword>
<feature type="compositionally biased region" description="Polar residues" evidence="1">
    <location>
        <begin position="80"/>
        <end position="119"/>
    </location>
</feature>
<evidence type="ECO:0000256" key="1">
    <source>
        <dbReference type="SAM" id="MobiDB-lite"/>
    </source>
</evidence>
<protein>
    <submittedName>
        <fullName evidence="2">Uncharacterized protein</fullName>
    </submittedName>
</protein>
<feature type="region of interest" description="Disordered" evidence="1">
    <location>
        <begin position="136"/>
        <end position="173"/>
    </location>
</feature>
<comment type="caution">
    <text evidence="2">The sequence shown here is derived from an EMBL/GenBank/DDBJ whole genome shotgun (WGS) entry which is preliminary data.</text>
</comment>
<dbReference type="Proteomes" id="UP001190700">
    <property type="component" value="Unassembled WGS sequence"/>
</dbReference>
<accession>A0AAE0FKU9</accession>
<evidence type="ECO:0000313" key="2">
    <source>
        <dbReference type="EMBL" id="KAK3261448.1"/>
    </source>
</evidence>
<organism evidence="2 3">
    <name type="scientific">Cymbomonas tetramitiformis</name>
    <dbReference type="NCBI Taxonomy" id="36881"/>
    <lineage>
        <taxon>Eukaryota</taxon>
        <taxon>Viridiplantae</taxon>
        <taxon>Chlorophyta</taxon>
        <taxon>Pyramimonadophyceae</taxon>
        <taxon>Pyramimonadales</taxon>
        <taxon>Pyramimonadaceae</taxon>
        <taxon>Cymbomonas</taxon>
    </lineage>
</organism>
<reference evidence="2 3" key="1">
    <citation type="journal article" date="2015" name="Genome Biol. Evol.">
        <title>Comparative Genomics of a Bacterivorous Green Alga Reveals Evolutionary Causalities and Consequences of Phago-Mixotrophic Mode of Nutrition.</title>
        <authorList>
            <person name="Burns J.A."/>
            <person name="Paasch A."/>
            <person name="Narechania A."/>
            <person name="Kim E."/>
        </authorList>
    </citation>
    <scope>NUCLEOTIDE SEQUENCE [LARGE SCALE GENOMIC DNA]</scope>
    <source>
        <strain evidence="2 3">PLY_AMNH</strain>
    </source>
</reference>
<gene>
    <name evidence="2" type="ORF">CYMTET_29643</name>
</gene>
<dbReference type="AlphaFoldDB" id="A0AAE0FKU9"/>
<proteinExistence type="predicted"/>
<feature type="compositionally biased region" description="Gly residues" evidence="1">
    <location>
        <begin position="32"/>
        <end position="43"/>
    </location>
</feature>
<dbReference type="EMBL" id="LGRX02016888">
    <property type="protein sequence ID" value="KAK3261448.1"/>
    <property type="molecule type" value="Genomic_DNA"/>
</dbReference>
<sequence length="891" mass="97008">MIVPQPATVADIVVPQPAALGYGGPTASSDGGYVGPTGGGYGGPTASSDGGYNRPAVSNDSGYGRSTAINDGGYGRSAGNADTTTRYSSNMGTGNDRSIPSTDLRQSHLAASTQRGPQLATNAEVGNIYDFSKLTQNLPSGNSMPASSRPTRDVHHETSSQPAAGIQDNFDPRGVNTRYGRSTVMQELPDAFRLTSAIRADLPSLSHVDFDAFREKELEDQILKSFDKLWRPNEGLALDAVLELSAQVRRPELRRRINGLLQSHCAPICWLESLVTCLDLHTAYGAIELIHGLMAPGEADGMAGAPYFLFLNRLVMENLQPLHVMMAMVSTLSCIAKAPTTPGVMRSGQPDLERARVHATAILKALLTAPEELLREVHPSVTTSLLMAYFDMLESENGHCLDEATDIAQKFLDQETPYMIQRICNLIESDTTGPNLFAAFLMTLLQVLKRNPPGQAGALMSRVKSLWSLLLRLVQIPAVRAFTMTRMETDKMYLLLDFLTDSLMSPLTADVAFLCWFHLLISNDRTLDQGLVSASSIWQLHPHPGDLIMKMFQSLDEVVSTLDGTRRGAGISRQDIQVLEEVMSQELIDEVGRALLGAMFDKDHSIPFNSLRRWVCLPEPQCQARESNCARTVATTLLHLVHRYHSRAEAKRSQGAESNDSVVYFALDISLQAMWSIVMLDPKTLLQRLEDPTCQGFEHLIRALAALVSGAHVQFATSAARILDALLACQSQKLQYFLCEHLHEELLVLSAAANLSNDRVPGWTAGRPTEPVWLTGPPLPKGGSTPPALTHLATLEKKAHRIHWHDGGLTSVGEPRGARRVSNGVPAPNTPSLAHRLPCDLALPMVCVVAMSTSHRTGTYLVGVPGSLQALRMPRNAWVKGVDNCLACLHA</sequence>
<feature type="compositionally biased region" description="Polar residues" evidence="1">
    <location>
        <begin position="136"/>
        <end position="149"/>
    </location>
</feature>
<evidence type="ECO:0000313" key="3">
    <source>
        <dbReference type="Proteomes" id="UP001190700"/>
    </source>
</evidence>
<name>A0AAE0FKU9_9CHLO</name>